<evidence type="ECO:0000256" key="2">
    <source>
        <dbReference type="ARBA" id="ARBA00023015"/>
    </source>
</evidence>
<organism evidence="8 9">
    <name type="scientific">Macleaya cordata</name>
    <name type="common">Five-seeded plume-poppy</name>
    <name type="synonym">Bocconia cordata</name>
    <dbReference type="NCBI Taxonomy" id="56857"/>
    <lineage>
        <taxon>Eukaryota</taxon>
        <taxon>Viridiplantae</taxon>
        <taxon>Streptophyta</taxon>
        <taxon>Embryophyta</taxon>
        <taxon>Tracheophyta</taxon>
        <taxon>Spermatophyta</taxon>
        <taxon>Magnoliopsida</taxon>
        <taxon>Ranunculales</taxon>
        <taxon>Papaveraceae</taxon>
        <taxon>Papaveroideae</taxon>
        <taxon>Macleaya</taxon>
    </lineage>
</organism>
<feature type="domain" description="BHLH" evidence="7">
    <location>
        <begin position="256"/>
        <end position="305"/>
    </location>
</feature>
<dbReference type="InterPro" id="IPR011598">
    <property type="entry name" value="bHLH_dom"/>
</dbReference>
<dbReference type="CDD" id="cd11454">
    <property type="entry name" value="bHLH_AtIND_like"/>
    <property type="match status" value="1"/>
</dbReference>
<dbReference type="GO" id="GO:0046983">
    <property type="term" value="F:protein dimerization activity"/>
    <property type="evidence" value="ECO:0007669"/>
    <property type="project" value="InterPro"/>
</dbReference>
<dbReference type="SUPFAM" id="SSF47459">
    <property type="entry name" value="HLH, helix-loop-helix DNA-binding domain"/>
    <property type="match status" value="1"/>
</dbReference>
<dbReference type="InterPro" id="IPR036638">
    <property type="entry name" value="HLH_DNA-bd_sf"/>
</dbReference>
<dbReference type="GO" id="GO:0048766">
    <property type="term" value="P:root hair initiation"/>
    <property type="evidence" value="ECO:0007669"/>
    <property type="project" value="UniProtKB-ARBA"/>
</dbReference>
<comment type="caution">
    <text evidence="8">The sequence shown here is derived from an EMBL/GenBank/DDBJ whole genome shotgun (WGS) entry which is preliminary data.</text>
</comment>
<dbReference type="GO" id="GO:0005634">
    <property type="term" value="C:nucleus"/>
    <property type="evidence" value="ECO:0007669"/>
    <property type="project" value="UniProtKB-SubCell"/>
</dbReference>
<keyword evidence="5" id="KW-0539">Nucleus</keyword>
<dbReference type="PANTHER" id="PTHR45914:SF59">
    <property type="entry name" value="TRANSCRIPTION FACTOR BHLH83-LIKE"/>
    <property type="match status" value="1"/>
</dbReference>
<feature type="region of interest" description="Disordered" evidence="6">
    <location>
        <begin position="228"/>
        <end position="269"/>
    </location>
</feature>
<evidence type="ECO:0000259" key="7">
    <source>
        <dbReference type="PROSITE" id="PS50888"/>
    </source>
</evidence>
<evidence type="ECO:0000313" key="9">
    <source>
        <dbReference type="Proteomes" id="UP000195402"/>
    </source>
</evidence>
<dbReference type="FunFam" id="4.10.280.10:FF:000046">
    <property type="entry name" value="Transcription factor bHLH83"/>
    <property type="match status" value="1"/>
</dbReference>
<reference evidence="8 9" key="1">
    <citation type="journal article" date="2017" name="Mol. Plant">
        <title>The Genome of Medicinal Plant Macleaya cordata Provides New Insights into Benzylisoquinoline Alkaloids Metabolism.</title>
        <authorList>
            <person name="Liu X."/>
            <person name="Liu Y."/>
            <person name="Huang P."/>
            <person name="Ma Y."/>
            <person name="Qing Z."/>
            <person name="Tang Q."/>
            <person name="Cao H."/>
            <person name="Cheng P."/>
            <person name="Zheng Y."/>
            <person name="Yuan Z."/>
            <person name="Zhou Y."/>
            <person name="Liu J."/>
            <person name="Tang Z."/>
            <person name="Zhuo Y."/>
            <person name="Zhang Y."/>
            <person name="Yu L."/>
            <person name="Huang J."/>
            <person name="Yang P."/>
            <person name="Peng Q."/>
            <person name="Zhang J."/>
            <person name="Jiang W."/>
            <person name="Zhang Z."/>
            <person name="Lin K."/>
            <person name="Ro D.K."/>
            <person name="Chen X."/>
            <person name="Xiong X."/>
            <person name="Shang Y."/>
            <person name="Huang S."/>
            <person name="Zeng J."/>
        </authorList>
    </citation>
    <scope>NUCLEOTIDE SEQUENCE [LARGE SCALE GENOMIC DNA]</scope>
    <source>
        <strain evidence="9">cv. BLH2017</strain>
        <tissue evidence="8">Root</tissue>
    </source>
</reference>
<dbReference type="PANTHER" id="PTHR45914">
    <property type="entry name" value="TRANSCRIPTION FACTOR HEC3-RELATED"/>
    <property type="match status" value="1"/>
</dbReference>
<dbReference type="GO" id="GO:0003700">
    <property type="term" value="F:DNA-binding transcription factor activity"/>
    <property type="evidence" value="ECO:0007669"/>
    <property type="project" value="InterPro"/>
</dbReference>
<keyword evidence="4" id="KW-0804">Transcription</keyword>
<keyword evidence="2" id="KW-0805">Transcription regulation</keyword>
<feature type="compositionally biased region" description="Basic residues" evidence="6">
    <location>
        <begin position="238"/>
        <end position="251"/>
    </location>
</feature>
<keyword evidence="3" id="KW-0238">DNA-binding</keyword>
<protein>
    <submittedName>
        <fullName evidence="8">Myc-type</fullName>
    </submittedName>
</protein>
<dbReference type="Pfam" id="PF00010">
    <property type="entry name" value="HLH"/>
    <property type="match status" value="1"/>
</dbReference>
<evidence type="ECO:0000256" key="1">
    <source>
        <dbReference type="ARBA" id="ARBA00004123"/>
    </source>
</evidence>
<dbReference type="FunCoup" id="A0A200QN34">
    <property type="interactions" value="83"/>
</dbReference>
<dbReference type="Gene3D" id="4.10.280.10">
    <property type="entry name" value="Helix-loop-helix DNA-binding domain"/>
    <property type="match status" value="1"/>
</dbReference>
<keyword evidence="9" id="KW-1185">Reference proteome</keyword>
<evidence type="ECO:0000313" key="8">
    <source>
        <dbReference type="EMBL" id="OVA11900.1"/>
    </source>
</evidence>
<dbReference type="Proteomes" id="UP000195402">
    <property type="component" value="Unassembled WGS sequence"/>
</dbReference>
<comment type="subcellular location">
    <subcellularLocation>
        <location evidence="1">Nucleus</location>
    </subcellularLocation>
</comment>
<dbReference type="EMBL" id="MVGT01001485">
    <property type="protein sequence ID" value="OVA11900.1"/>
    <property type="molecule type" value="Genomic_DNA"/>
</dbReference>
<dbReference type="OMA" id="DEAYGWL"/>
<evidence type="ECO:0000256" key="6">
    <source>
        <dbReference type="SAM" id="MobiDB-lite"/>
    </source>
</evidence>
<sequence length="350" mass="39236">MALAKERTGPESSSHMNLIHVYGNMYGGNSSSVQVSDPSSVELFGFENYTKMVIDEEGDGSSEEKMCRLPSLTEPTSNVMFNDEEMNSSSSQEDQSHEYVINFKPGFDHWIHSSGSLLSFGERVPGTHNRYQRIQHEDDEYPNWEGVMDDHQNYHQWNHPKSSSGLIETRLSDDLNSFETASSTYGSMNKTTKDNQHGEERFGWLYSGGGTDENLQEAGCSETNFLKRPHLDGEMQPTKKHCSGAPRKPKSKSPVPAKDPQSIAAKNRRERISERLKILQDLVPNGSKVDLVTMLEKAISYVKFLQLQVKVLATDEFWPAQGGKAPEVSQVKEAIDAILSSHKDRNSSSK</sequence>
<accession>A0A200QN34</accession>
<dbReference type="AlphaFoldDB" id="A0A200QN34"/>
<dbReference type="GO" id="GO:0003677">
    <property type="term" value="F:DNA binding"/>
    <property type="evidence" value="ECO:0007669"/>
    <property type="project" value="UniProtKB-KW"/>
</dbReference>
<dbReference type="PROSITE" id="PS50888">
    <property type="entry name" value="BHLH"/>
    <property type="match status" value="1"/>
</dbReference>
<dbReference type="SMART" id="SM00353">
    <property type="entry name" value="HLH"/>
    <property type="match status" value="1"/>
</dbReference>
<gene>
    <name evidence="8" type="ORF">BVC80_8341g3</name>
</gene>
<dbReference type="InterPro" id="IPR045843">
    <property type="entry name" value="IND-like"/>
</dbReference>
<evidence type="ECO:0000256" key="4">
    <source>
        <dbReference type="ARBA" id="ARBA00023163"/>
    </source>
</evidence>
<proteinExistence type="predicted"/>
<name>A0A200QN34_MACCD</name>
<dbReference type="InParanoid" id="A0A200QN34"/>
<dbReference type="OrthoDB" id="687495at2759"/>
<dbReference type="STRING" id="56857.A0A200QN34"/>
<evidence type="ECO:0000256" key="3">
    <source>
        <dbReference type="ARBA" id="ARBA00023125"/>
    </source>
</evidence>
<evidence type="ECO:0000256" key="5">
    <source>
        <dbReference type="ARBA" id="ARBA00023242"/>
    </source>
</evidence>